<keyword evidence="3" id="KW-0520">NAD</keyword>
<name>A0A9P3QCQ3_9MYCO</name>
<proteinExistence type="inferred from homology"/>
<evidence type="ECO:0000313" key="8">
    <source>
        <dbReference type="EMBL" id="GLD33731.1"/>
    </source>
</evidence>
<dbReference type="Pfam" id="PF03446">
    <property type="entry name" value="NAD_binding_2"/>
    <property type="match status" value="1"/>
</dbReference>
<reference evidence="8" key="1">
    <citation type="submission" date="2022-08" db="EMBL/GenBank/DDBJ databases">
        <title>Mycobacterium kiyosense sp. nov., scotochromogenic slow-glowing species isolated from respiratory specimens.</title>
        <authorList>
            <person name="Fukano H."/>
            <person name="Kazumi Y."/>
            <person name="Sakagami N."/>
            <person name="Ato M."/>
            <person name="Mitarai S."/>
            <person name="Hoshino Y."/>
        </authorList>
    </citation>
    <scope>NUCLEOTIDE SEQUENCE</scope>
    <source>
        <strain evidence="8">1413</strain>
        <strain evidence="7">SRL2020-028</strain>
    </source>
</reference>
<dbReference type="InterPro" id="IPR015815">
    <property type="entry name" value="HIBADH-related"/>
</dbReference>
<evidence type="ECO:0000313" key="7">
    <source>
        <dbReference type="EMBL" id="GLB83603.1"/>
    </source>
</evidence>
<dbReference type="PIRSF" id="PIRSF000103">
    <property type="entry name" value="HIBADH"/>
    <property type="match status" value="1"/>
</dbReference>
<gene>
    <name evidence="8" type="ORF">Mkiyose1413_56140</name>
    <name evidence="7" type="ORF">SRL2020028_28590</name>
</gene>
<evidence type="ECO:0000313" key="9">
    <source>
        <dbReference type="Proteomes" id="UP001064782"/>
    </source>
</evidence>
<dbReference type="EMBL" id="BRZI01000103">
    <property type="protein sequence ID" value="GLD33731.1"/>
    <property type="molecule type" value="Genomic_DNA"/>
</dbReference>
<evidence type="ECO:0000259" key="6">
    <source>
        <dbReference type="Pfam" id="PF14833"/>
    </source>
</evidence>
<evidence type="ECO:0000259" key="5">
    <source>
        <dbReference type="Pfam" id="PF03446"/>
    </source>
</evidence>
<dbReference type="SUPFAM" id="SSF48179">
    <property type="entry name" value="6-phosphogluconate dehydrogenase C-terminal domain-like"/>
    <property type="match status" value="1"/>
</dbReference>
<feature type="domain" description="3-hydroxyisobutyrate dehydrogenase-like NAD-binding" evidence="6">
    <location>
        <begin position="158"/>
        <end position="263"/>
    </location>
</feature>
<dbReference type="GO" id="GO:0016491">
    <property type="term" value="F:oxidoreductase activity"/>
    <property type="evidence" value="ECO:0007669"/>
    <property type="project" value="UniProtKB-KW"/>
</dbReference>
<dbReference type="AlphaFoldDB" id="A0A9P3QCQ3"/>
<evidence type="ECO:0000256" key="4">
    <source>
        <dbReference type="PIRSR" id="PIRSR000103-1"/>
    </source>
</evidence>
<dbReference type="InterPro" id="IPR029154">
    <property type="entry name" value="HIBADH-like_NADP-bd"/>
</dbReference>
<comment type="caution">
    <text evidence="8">The sequence shown here is derived from an EMBL/GenBank/DDBJ whole genome shotgun (WGS) entry which is preliminary data.</text>
</comment>
<dbReference type="PANTHER" id="PTHR43060">
    <property type="entry name" value="3-HYDROXYISOBUTYRATE DEHYDROGENASE-LIKE 1, MITOCHONDRIAL-RELATED"/>
    <property type="match status" value="1"/>
</dbReference>
<evidence type="ECO:0008006" key="10">
    <source>
        <dbReference type="Google" id="ProtNLM"/>
    </source>
</evidence>
<dbReference type="Proteomes" id="UP001064782">
    <property type="component" value="Unassembled WGS sequence"/>
</dbReference>
<dbReference type="Proteomes" id="UP001165663">
    <property type="component" value="Unassembled WGS sequence"/>
</dbReference>
<dbReference type="Gene3D" id="1.10.1040.10">
    <property type="entry name" value="N-(1-d-carboxylethyl)-l-norvaline Dehydrogenase, domain 2"/>
    <property type="match status" value="1"/>
</dbReference>
<accession>A0A9P3QCQ3</accession>
<feature type="active site" evidence="4">
    <location>
        <position position="164"/>
    </location>
</feature>
<evidence type="ECO:0000256" key="3">
    <source>
        <dbReference type="ARBA" id="ARBA00023027"/>
    </source>
</evidence>
<sequence>MIGLGEIGGGVAVSMARRGRVPSVYDVRPDAAADLEGVLTQLDSVADVTRNSDVVLIAVVTADQARDVLVGSGGLLAAAEPGLIVVLLSTVSIAELHELVELCRDAGVTLLDCGVTNGDKAAHNGIVAMIGGPDDQVARARPVLDDFAKAVVHCGPVGAGMATKIARNLIQYGCWAVVDEAANLVAAQGVSLSTLLSVMREADADGKQALRLLDVRAAGIAVPPDYADRVAALADKDLDAAADLGVACGVPTPLARAIKPTMRDVYSGHRA</sequence>
<dbReference type="GO" id="GO:0051287">
    <property type="term" value="F:NAD binding"/>
    <property type="evidence" value="ECO:0007669"/>
    <property type="project" value="InterPro"/>
</dbReference>
<dbReference type="EMBL" id="BRXE01000030">
    <property type="protein sequence ID" value="GLB83603.1"/>
    <property type="molecule type" value="Genomic_DNA"/>
</dbReference>
<feature type="domain" description="6-phosphogluconate dehydrogenase NADP-binding" evidence="5">
    <location>
        <begin position="1"/>
        <end position="155"/>
    </location>
</feature>
<protein>
    <recommendedName>
        <fullName evidence="10">NAD(P)-dependent oxidoreductase</fullName>
    </recommendedName>
</protein>
<dbReference type="Gene3D" id="3.40.50.720">
    <property type="entry name" value="NAD(P)-binding Rossmann-like Domain"/>
    <property type="match status" value="1"/>
</dbReference>
<dbReference type="SUPFAM" id="SSF51735">
    <property type="entry name" value="NAD(P)-binding Rossmann-fold domains"/>
    <property type="match status" value="1"/>
</dbReference>
<evidence type="ECO:0000256" key="2">
    <source>
        <dbReference type="ARBA" id="ARBA00023002"/>
    </source>
</evidence>
<dbReference type="Pfam" id="PF14833">
    <property type="entry name" value="NAD_binding_11"/>
    <property type="match status" value="1"/>
</dbReference>
<keyword evidence="9" id="KW-1185">Reference proteome</keyword>
<dbReference type="GO" id="GO:0050661">
    <property type="term" value="F:NADP binding"/>
    <property type="evidence" value="ECO:0007669"/>
    <property type="project" value="InterPro"/>
</dbReference>
<evidence type="ECO:0000256" key="1">
    <source>
        <dbReference type="ARBA" id="ARBA00009080"/>
    </source>
</evidence>
<organism evidence="8 9">
    <name type="scientific">Mycobacterium kiyosense</name>
    <dbReference type="NCBI Taxonomy" id="2871094"/>
    <lineage>
        <taxon>Bacteria</taxon>
        <taxon>Bacillati</taxon>
        <taxon>Actinomycetota</taxon>
        <taxon>Actinomycetes</taxon>
        <taxon>Mycobacteriales</taxon>
        <taxon>Mycobacteriaceae</taxon>
        <taxon>Mycobacterium</taxon>
    </lineage>
</organism>
<dbReference type="InterPro" id="IPR036291">
    <property type="entry name" value="NAD(P)-bd_dom_sf"/>
</dbReference>
<dbReference type="PANTHER" id="PTHR43060:SF15">
    <property type="entry name" value="3-HYDROXYISOBUTYRATE DEHYDROGENASE-LIKE 1, MITOCHONDRIAL-RELATED"/>
    <property type="match status" value="1"/>
</dbReference>
<comment type="similarity">
    <text evidence="1">Belongs to the HIBADH-related family.</text>
</comment>
<dbReference type="InterPro" id="IPR006115">
    <property type="entry name" value="6PGDH_NADP-bd"/>
</dbReference>
<keyword evidence="2" id="KW-0560">Oxidoreductase</keyword>
<dbReference type="InterPro" id="IPR013328">
    <property type="entry name" value="6PGD_dom2"/>
</dbReference>
<dbReference type="InterPro" id="IPR008927">
    <property type="entry name" value="6-PGluconate_DH-like_C_sf"/>
</dbReference>